<sequence>MMFQQVNRFVSKFRELEQRDLIRTTEEERRLEELKEKLTSVAIEETRRQDRRCIAVLSLYPQAGASFLAGNVAFAMAGSGSAVTLCELPGTSSYLYFALDFERRAHQAAQEDLSSTLYMQNDCLRIHVDTPLKNKDSCSDAVDWLFRLSKESSTVLIDISSSWKNHQIERLLTMLDEIWVVFDSDIARLTRMILTEKAPSWWKGNQSKIRMIANKWNEKWNRTAIMKKVAGTLSLWNEGNSAQVHTVIPLFDGDKTFAAHSKAMLLLEQFPEEESGFASLLH</sequence>
<dbReference type="InterPro" id="IPR027417">
    <property type="entry name" value="P-loop_NTPase"/>
</dbReference>
<protein>
    <submittedName>
        <fullName evidence="1">Uncharacterized protein</fullName>
    </submittedName>
</protein>
<dbReference type="STRING" id="1300222.I532_19467"/>
<dbReference type="SUPFAM" id="SSF52540">
    <property type="entry name" value="P-loop containing nucleoside triphosphate hydrolases"/>
    <property type="match status" value="1"/>
</dbReference>
<name>M8DCI6_9BACL</name>
<dbReference type="EMBL" id="APBN01000010">
    <property type="protein sequence ID" value="EMT51128.1"/>
    <property type="molecule type" value="Genomic_DNA"/>
</dbReference>
<reference evidence="1 2" key="1">
    <citation type="submission" date="2013-03" db="EMBL/GenBank/DDBJ databases">
        <title>Assembly of a new bacterial strain Brevibacillus borstelensis AK1.</title>
        <authorList>
            <person name="Rajan I."/>
            <person name="PoliReddy D."/>
            <person name="Sugumar T."/>
            <person name="Rathinam K."/>
            <person name="Alqarawi S."/>
            <person name="Khalil A.B."/>
            <person name="Sivakumar N."/>
        </authorList>
    </citation>
    <scope>NUCLEOTIDE SEQUENCE [LARGE SCALE GENOMIC DNA]</scope>
    <source>
        <strain evidence="1 2">AK1</strain>
    </source>
</reference>
<dbReference type="Gene3D" id="3.40.50.300">
    <property type="entry name" value="P-loop containing nucleotide triphosphate hydrolases"/>
    <property type="match status" value="1"/>
</dbReference>
<accession>M8DCI6</accession>
<organism evidence="1 2">
    <name type="scientific">Brevibacillus borstelensis AK1</name>
    <dbReference type="NCBI Taxonomy" id="1300222"/>
    <lineage>
        <taxon>Bacteria</taxon>
        <taxon>Bacillati</taxon>
        <taxon>Bacillota</taxon>
        <taxon>Bacilli</taxon>
        <taxon>Bacillales</taxon>
        <taxon>Paenibacillaceae</taxon>
        <taxon>Brevibacillus</taxon>
    </lineage>
</organism>
<keyword evidence="2" id="KW-1185">Reference proteome</keyword>
<proteinExistence type="predicted"/>
<comment type="caution">
    <text evidence="1">The sequence shown here is derived from an EMBL/GenBank/DDBJ whole genome shotgun (WGS) entry which is preliminary data.</text>
</comment>
<gene>
    <name evidence="1" type="ORF">I532_19467</name>
</gene>
<evidence type="ECO:0000313" key="2">
    <source>
        <dbReference type="Proteomes" id="UP000012081"/>
    </source>
</evidence>
<dbReference type="PATRIC" id="fig|1300222.3.peg.4086"/>
<dbReference type="Proteomes" id="UP000012081">
    <property type="component" value="Unassembled WGS sequence"/>
</dbReference>
<evidence type="ECO:0000313" key="1">
    <source>
        <dbReference type="EMBL" id="EMT51128.1"/>
    </source>
</evidence>
<dbReference type="AlphaFoldDB" id="M8DCI6"/>